<evidence type="ECO:0000256" key="1">
    <source>
        <dbReference type="ARBA" id="ARBA00001971"/>
    </source>
</evidence>
<dbReference type="InterPro" id="IPR036396">
    <property type="entry name" value="Cyt_P450_sf"/>
</dbReference>
<name>A0A9P4KF92_9PLEO</name>
<comment type="caution">
    <text evidence="8">The sequence shown here is derived from an EMBL/GenBank/DDBJ whole genome shotgun (WGS) entry which is preliminary data.</text>
</comment>
<organism evidence="8 9">
    <name type="scientific">Lojkania enalia</name>
    <dbReference type="NCBI Taxonomy" id="147567"/>
    <lineage>
        <taxon>Eukaryota</taxon>
        <taxon>Fungi</taxon>
        <taxon>Dikarya</taxon>
        <taxon>Ascomycota</taxon>
        <taxon>Pezizomycotina</taxon>
        <taxon>Dothideomycetes</taxon>
        <taxon>Pleosporomycetidae</taxon>
        <taxon>Pleosporales</taxon>
        <taxon>Pleosporales incertae sedis</taxon>
        <taxon>Lojkania</taxon>
    </lineage>
</organism>
<dbReference type="GO" id="GO:0004497">
    <property type="term" value="F:monooxygenase activity"/>
    <property type="evidence" value="ECO:0007669"/>
    <property type="project" value="UniProtKB-KW"/>
</dbReference>
<evidence type="ECO:0000256" key="5">
    <source>
        <dbReference type="ARBA" id="ARBA00023002"/>
    </source>
</evidence>
<evidence type="ECO:0000256" key="4">
    <source>
        <dbReference type="ARBA" id="ARBA00022723"/>
    </source>
</evidence>
<dbReference type="OrthoDB" id="1470350at2759"/>
<dbReference type="PANTHER" id="PTHR24287">
    <property type="entry name" value="P450, PUTATIVE (EUROFUNG)-RELATED"/>
    <property type="match status" value="1"/>
</dbReference>
<evidence type="ECO:0000256" key="7">
    <source>
        <dbReference type="ARBA" id="ARBA00023033"/>
    </source>
</evidence>
<accession>A0A9P4KF92</accession>
<keyword evidence="6" id="KW-0408">Iron</keyword>
<dbReference type="GO" id="GO:0020037">
    <property type="term" value="F:heme binding"/>
    <property type="evidence" value="ECO:0007669"/>
    <property type="project" value="InterPro"/>
</dbReference>
<dbReference type="Proteomes" id="UP000800093">
    <property type="component" value="Unassembled WGS sequence"/>
</dbReference>
<evidence type="ECO:0008006" key="10">
    <source>
        <dbReference type="Google" id="ProtNLM"/>
    </source>
</evidence>
<sequence length="107" mass="11815">DIPATGLTIVFFCLARSPDVWLEIREEVKGHKSKDLTFDRLKSFRIAQYVIKGDELESACQYAPPVNGSIALRLHPLVVNTSRWCTALTILPNGGGLDGTYYIFGAS</sequence>
<evidence type="ECO:0000256" key="6">
    <source>
        <dbReference type="ARBA" id="ARBA00023004"/>
    </source>
</evidence>
<dbReference type="PANTHER" id="PTHR24287:SF1">
    <property type="entry name" value="P450, PUTATIVE (EUROFUNG)-RELATED"/>
    <property type="match status" value="1"/>
</dbReference>
<proteinExistence type="inferred from homology"/>
<reference evidence="9" key="1">
    <citation type="journal article" date="2020" name="Stud. Mycol.">
        <title>101 Dothideomycetes genomes: A test case for predicting lifestyles and emergence of pathogens.</title>
        <authorList>
            <person name="Haridas S."/>
            <person name="Albert R."/>
            <person name="Binder M."/>
            <person name="Bloem J."/>
            <person name="LaButti K."/>
            <person name="Salamov A."/>
            <person name="Andreopoulos B."/>
            <person name="Baker S."/>
            <person name="Barry K."/>
            <person name="Bills G."/>
            <person name="Bluhm B."/>
            <person name="Cannon C."/>
            <person name="Castanera R."/>
            <person name="Culley D."/>
            <person name="Daum C."/>
            <person name="Ezra D."/>
            <person name="Gonzalez J."/>
            <person name="Henrissat B."/>
            <person name="Kuo A."/>
            <person name="Liang C."/>
            <person name="Lipzen A."/>
            <person name="Lutzoni F."/>
            <person name="Magnuson J."/>
            <person name="Mondo S."/>
            <person name="Nolan M."/>
            <person name="Ohm R."/>
            <person name="Pangilinan J."/>
            <person name="Park H.-J."/>
            <person name="Ramirez L."/>
            <person name="Alfaro M."/>
            <person name="Sun H."/>
            <person name="Tritt A."/>
            <person name="Yoshinaga Y."/>
            <person name="Zwiers L.-H."/>
            <person name="Turgeon B."/>
            <person name="Goodwin S."/>
            <person name="Spatafora J."/>
            <person name="Crous P."/>
            <person name="Grigoriev I."/>
        </authorList>
    </citation>
    <scope>NUCLEOTIDE SEQUENCE [LARGE SCALE GENOMIC DNA]</scope>
    <source>
        <strain evidence="9">CBS 304.66</strain>
    </source>
</reference>
<evidence type="ECO:0000256" key="3">
    <source>
        <dbReference type="ARBA" id="ARBA00022617"/>
    </source>
</evidence>
<evidence type="ECO:0000313" key="8">
    <source>
        <dbReference type="EMBL" id="KAF2265375.1"/>
    </source>
</evidence>
<dbReference type="EMBL" id="ML986607">
    <property type="protein sequence ID" value="KAF2265375.1"/>
    <property type="molecule type" value="Genomic_DNA"/>
</dbReference>
<dbReference type="InterPro" id="IPR047146">
    <property type="entry name" value="Cyt_P450_E_CYP52_fungi"/>
</dbReference>
<dbReference type="Gene3D" id="1.10.630.10">
    <property type="entry name" value="Cytochrome P450"/>
    <property type="match status" value="1"/>
</dbReference>
<evidence type="ECO:0000313" key="9">
    <source>
        <dbReference type="Proteomes" id="UP000800093"/>
    </source>
</evidence>
<keyword evidence="5" id="KW-0560">Oxidoreductase</keyword>
<protein>
    <recommendedName>
        <fullName evidence="10">Cytochrome P450</fullName>
    </recommendedName>
</protein>
<keyword evidence="4" id="KW-0479">Metal-binding</keyword>
<dbReference type="AlphaFoldDB" id="A0A9P4KF92"/>
<comment type="cofactor">
    <cofactor evidence="1">
        <name>heme</name>
        <dbReference type="ChEBI" id="CHEBI:30413"/>
    </cofactor>
</comment>
<dbReference type="GO" id="GO:0005506">
    <property type="term" value="F:iron ion binding"/>
    <property type="evidence" value="ECO:0007669"/>
    <property type="project" value="InterPro"/>
</dbReference>
<keyword evidence="3" id="KW-0349">Heme</keyword>
<keyword evidence="7" id="KW-0503">Monooxygenase</keyword>
<keyword evidence="9" id="KW-1185">Reference proteome</keyword>
<feature type="non-terminal residue" evidence="8">
    <location>
        <position position="1"/>
    </location>
</feature>
<evidence type="ECO:0000256" key="2">
    <source>
        <dbReference type="ARBA" id="ARBA00010617"/>
    </source>
</evidence>
<gene>
    <name evidence="8" type="ORF">CC78DRAFT_599832</name>
</gene>
<comment type="similarity">
    <text evidence="2">Belongs to the cytochrome P450 family.</text>
</comment>
<dbReference type="GO" id="GO:0016705">
    <property type="term" value="F:oxidoreductase activity, acting on paired donors, with incorporation or reduction of molecular oxygen"/>
    <property type="evidence" value="ECO:0007669"/>
    <property type="project" value="InterPro"/>
</dbReference>